<comment type="caution">
    <text evidence="2">The sequence shown here is derived from an EMBL/GenBank/DDBJ whole genome shotgun (WGS) entry which is preliminary data.</text>
</comment>
<proteinExistence type="predicted"/>
<organism evidence="2 3">
    <name type="scientific">Pseudonocardia parietis</name>
    <dbReference type="NCBI Taxonomy" id="570936"/>
    <lineage>
        <taxon>Bacteria</taxon>
        <taxon>Bacillati</taxon>
        <taxon>Actinomycetota</taxon>
        <taxon>Actinomycetes</taxon>
        <taxon>Pseudonocardiales</taxon>
        <taxon>Pseudonocardiaceae</taxon>
        <taxon>Pseudonocardia</taxon>
    </lineage>
</organism>
<protein>
    <submittedName>
        <fullName evidence="2">Uncharacterized protein</fullName>
    </submittedName>
</protein>
<evidence type="ECO:0000313" key="3">
    <source>
        <dbReference type="Proteomes" id="UP001519295"/>
    </source>
</evidence>
<dbReference type="Proteomes" id="UP001519295">
    <property type="component" value="Unassembled WGS sequence"/>
</dbReference>
<dbReference type="RefSeq" id="WP_210025198.1">
    <property type="nucleotide sequence ID" value="NZ_JAGINU010000001.1"/>
</dbReference>
<keyword evidence="3" id="KW-1185">Reference proteome</keyword>
<feature type="region of interest" description="Disordered" evidence="1">
    <location>
        <begin position="16"/>
        <end position="46"/>
    </location>
</feature>
<sequence>MTNVYLCVHHSSPDVRGETTMNTDDTTGAVETEENEDETHIVRGLD</sequence>
<dbReference type="EMBL" id="JAGINU010000001">
    <property type="protein sequence ID" value="MBP2365271.1"/>
    <property type="molecule type" value="Genomic_DNA"/>
</dbReference>
<reference evidence="2 3" key="1">
    <citation type="submission" date="2021-03" db="EMBL/GenBank/DDBJ databases">
        <title>Sequencing the genomes of 1000 actinobacteria strains.</title>
        <authorList>
            <person name="Klenk H.-P."/>
        </authorList>
    </citation>
    <scope>NUCLEOTIDE SEQUENCE [LARGE SCALE GENOMIC DNA]</scope>
    <source>
        <strain evidence="2 3">DSM 45256</strain>
    </source>
</reference>
<accession>A0ABS4VMV9</accession>
<evidence type="ECO:0000256" key="1">
    <source>
        <dbReference type="SAM" id="MobiDB-lite"/>
    </source>
</evidence>
<name>A0ABS4VMV9_9PSEU</name>
<gene>
    <name evidence="2" type="ORF">JOF36_000967</name>
</gene>
<evidence type="ECO:0000313" key="2">
    <source>
        <dbReference type="EMBL" id="MBP2365271.1"/>
    </source>
</evidence>